<organism evidence="2">
    <name type="scientific">hydrothermal vent metagenome</name>
    <dbReference type="NCBI Taxonomy" id="652676"/>
    <lineage>
        <taxon>unclassified sequences</taxon>
        <taxon>metagenomes</taxon>
        <taxon>ecological metagenomes</taxon>
    </lineage>
</organism>
<dbReference type="EMBL" id="UOEI01000390">
    <property type="protein sequence ID" value="VAW04274.1"/>
    <property type="molecule type" value="Genomic_DNA"/>
</dbReference>
<dbReference type="InterPro" id="IPR003018">
    <property type="entry name" value="GAF"/>
</dbReference>
<dbReference type="Gene3D" id="3.30.450.40">
    <property type="match status" value="1"/>
</dbReference>
<name>A0A3B0T605_9ZZZZ</name>
<dbReference type="SUPFAM" id="SSF55781">
    <property type="entry name" value="GAF domain-like"/>
    <property type="match status" value="1"/>
</dbReference>
<proteinExistence type="predicted"/>
<dbReference type="InterPro" id="IPR029016">
    <property type="entry name" value="GAF-like_dom_sf"/>
</dbReference>
<reference evidence="2" key="1">
    <citation type="submission" date="2018-06" db="EMBL/GenBank/DDBJ databases">
        <authorList>
            <person name="Zhirakovskaya E."/>
        </authorList>
    </citation>
    <scope>NUCLEOTIDE SEQUENCE</scope>
</reference>
<accession>A0A3B0T605</accession>
<feature type="domain" description="GAF" evidence="1">
    <location>
        <begin position="25"/>
        <end position="145"/>
    </location>
</feature>
<feature type="non-terminal residue" evidence="2">
    <location>
        <position position="145"/>
    </location>
</feature>
<evidence type="ECO:0000259" key="1">
    <source>
        <dbReference type="Pfam" id="PF13185"/>
    </source>
</evidence>
<dbReference type="Pfam" id="PF13185">
    <property type="entry name" value="GAF_2"/>
    <property type="match status" value="1"/>
</dbReference>
<sequence length="145" mass="15696">MVERRQGRDDLLLLIKRASAIVEQVDVQSLLDSTIDAAVELTGARYGALGVVDEHGKIIEFHHRGATDLDIEHIGNPPVGRGVLGDISRHGSIVRVDDITAHDGYTGMPSGHPNMSSFLGVPVKARDKIFGNLYVTEKPGGFDEE</sequence>
<gene>
    <name evidence="2" type="ORF">MNBD_ACTINO01-725</name>
</gene>
<protein>
    <recommendedName>
        <fullName evidence="1">GAF domain-containing protein</fullName>
    </recommendedName>
</protein>
<evidence type="ECO:0000313" key="2">
    <source>
        <dbReference type="EMBL" id="VAW04274.1"/>
    </source>
</evidence>
<dbReference type="AlphaFoldDB" id="A0A3B0T605"/>